<dbReference type="AlphaFoldDB" id="A0A9D2FPH0"/>
<comment type="caution">
    <text evidence="2">The sequence shown here is derived from an EMBL/GenBank/DDBJ whole genome shotgun (WGS) entry which is preliminary data.</text>
</comment>
<dbReference type="EMBL" id="DXBG01000080">
    <property type="protein sequence ID" value="HIZ64934.1"/>
    <property type="molecule type" value="Genomic_DNA"/>
</dbReference>
<keyword evidence="1" id="KW-1133">Transmembrane helix</keyword>
<dbReference type="Proteomes" id="UP000824056">
    <property type="component" value="Unassembled WGS sequence"/>
</dbReference>
<feature type="transmembrane region" description="Helical" evidence="1">
    <location>
        <begin position="58"/>
        <end position="78"/>
    </location>
</feature>
<evidence type="ECO:0000313" key="3">
    <source>
        <dbReference type="Proteomes" id="UP000824056"/>
    </source>
</evidence>
<feature type="transmembrane region" description="Helical" evidence="1">
    <location>
        <begin position="20"/>
        <end position="38"/>
    </location>
</feature>
<evidence type="ECO:0000313" key="2">
    <source>
        <dbReference type="EMBL" id="HIZ64934.1"/>
    </source>
</evidence>
<name>A0A9D2FPH0_9FIRM</name>
<dbReference type="Pfam" id="PF12730">
    <property type="entry name" value="ABC2_membrane_4"/>
    <property type="match status" value="1"/>
</dbReference>
<reference evidence="2" key="1">
    <citation type="journal article" date="2021" name="PeerJ">
        <title>Extensive microbial diversity within the chicken gut microbiome revealed by metagenomics and culture.</title>
        <authorList>
            <person name="Gilroy R."/>
            <person name="Ravi A."/>
            <person name="Getino M."/>
            <person name="Pursley I."/>
            <person name="Horton D.L."/>
            <person name="Alikhan N.F."/>
            <person name="Baker D."/>
            <person name="Gharbi K."/>
            <person name="Hall N."/>
            <person name="Watson M."/>
            <person name="Adriaenssens E.M."/>
            <person name="Foster-Nyarko E."/>
            <person name="Jarju S."/>
            <person name="Secka A."/>
            <person name="Antonio M."/>
            <person name="Oren A."/>
            <person name="Chaudhuri R.R."/>
            <person name="La Ragione R."/>
            <person name="Hildebrand F."/>
            <person name="Pallen M.J."/>
        </authorList>
    </citation>
    <scope>NUCLEOTIDE SEQUENCE</scope>
    <source>
        <strain evidence="2">1068</strain>
    </source>
</reference>
<protein>
    <submittedName>
        <fullName evidence="2">ABC transporter permease</fullName>
    </submittedName>
</protein>
<accession>A0A9D2FPH0</accession>
<evidence type="ECO:0000256" key="1">
    <source>
        <dbReference type="SAM" id="Phobius"/>
    </source>
</evidence>
<gene>
    <name evidence="2" type="ORF">H9809_03380</name>
</gene>
<feature type="transmembrane region" description="Helical" evidence="1">
    <location>
        <begin position="99"/>
        <end position="125"/>
    </location>
</feature>
<keyword evidence="1" id="KW-0812">Transmembrane</keyword>
<feature type="transmembrane region" description="Helical" evidence="1">
    <location>
        <begin position="227"/>
        <end position="250"/>
    </location>
</feature>
<reference evidence="2" key="2">
    <citation type="submission" date="2021-04" db="EMBL/GenBank/DDBJ databases">
        <authorList>
            <person name="Gilroy R."/>
        </authorList>
    </citation>
    <scope>NUCLEOTIDE SEQUENCE</scope>
    <source>
        <strain evidence="2">1068</strain>
    </source>
</reference>
<proteinExistence type="predicted"/>
<organism evidence="2 3">
    <name type="scientific">Candidatus Blautia pullicola</name>
    <dbReference type="NCBI Taxonomy" id="2838498"/>
    <lineage>
        <taxon>Bacteria</taxon>
        <taxon>Bacillati</taxon>
        <taxon>Bacillota</taxon>
        <taxon>Clostridia</taxon>
        <taxon>Lachnospirales</taxon>
        <taxon>Lachnospiraceae</taxon>
        <taxon>Blautia</taxon>
    </lineage>
</organism>
<sequence length="255" mass="28632">MNLFTLISIELKKIRRSHIFWILLIPVILLWIPCILNFDMNFQNAAGVLPEQDFFLQSFMGLSWFMYPATLVVITVMLNQTERSNRAILKMLSLPLSPALLGLAKFAVLLLLAALQMVLMGLLYFPAAAYVSHAADYNFMLPLLTVVKNVLAIYASSIPMAAFYWLLATAIQSPVFSVGLGLASIVPSVLLVNTKIWYGYPICYPLYMITSLMSRMQQGSQDLSVELFPWLIFALGITLFCLALACLLFGKSERR</sequence>
<keyword evidence="1" id="KW-0472">Membrane</keyword>